<gene>
    <name evidence="2" type="ORF">EVG20_g2368</name>
</gene>
<comment type="caution">
    <text evidence="2">The sequence shown here is derived from an EMBL/GenBank/DDBJ whole genome shotgun (WGS) entry which is preliminary data.</text>
</comment>
<keyword evidence="3" id="KW-1185">Reference proteome</keyword>
<dbReference type="AlphaFoldDB" id="A0A4Y9ZA13"/>
<accession>A0A4Y9ZA13</accession>
<evidence type="ECO:0000313" key="3">
    <source>
        <dbReference type="Proteomes" id="UP000298327"/>
    </source>
</evidence>
<name>A0A4Y9ZA13_9AGAM</name>
<evidence type="ECO:0000256" key="1">
    <source>
        <dbReference type="SAM" id="MobiDB-lite"/>
    </source>
</evidence>
<protein>
    <recommendedName>
        <fullName evidence="4">F-box domain-containing protein</fullName>
    </recommendedName>
</protein>
<proteinExistence type="predicted"/>
<dbReference type="Proteomes" id="UP000298327">
    <property type="component" value="Unassembled WGS sequence"/>
</dbReference>
<organism evidence="2 3">
    <name type="scientific">Dentipellis fragilis</name>
    <dbReference type="NCBI Taxonomy" id="205917"/>
    <lineage>
        <taxon>Eukaryota</taxon>
        <taxon>Fungi</taxon>
        <taxon>Dikarya</taxon>
        <taxon>Basidiomycota</taxon>
        <taxon>Agaricomycotina</taxon>
        <taxon>Agaricomycetes</taxon>
        <taxon>Russulales</taxon>
        <taxon>Hericiaceae</taxon>
        <taxon>Dentipellis</taxon>
    </lineage>
</organism>
<dbReference type="EMBL" id="SEOQ01000091">
    <property type="protein sequence ID" value="TFY70631.1"/>
    <property type="molecule type" value="Genomic_DNA"/>
</dbReference>
<reference evidence="2 3" key="1">
    <citation type="submission" date="2019-02" db="EMBL/GenBank/DDBJ databases">
        <title>Genome sequencing of the rare red list fungi Dentipellis fragilis.</title>
        <authorList>
            <person name="Buettner E."/>
            <person name="Kellner H."/>
        </authorList>
    </citation>
    <scope>NUCLEOTIDE SEQUENCE [LARGE SCALE GENOMIC DNA]</scope>
    <source>
        <strain evidence="2 3">DSM 105465</strain>
    </source>
</reference>
<feature type="region of interest" description="Disordered" evidence="1">
    <location>
        <begin position="1"/>
        <end position="23"/>
    </location>
</feature>
<evidence type="ECO:0008006" key="4">
    <source>
        <dbReference type="Google" id="ProtNLM"/>
    </source>
</evidence>
<evidence type="ECO:0000313" key="2">
    <source>
        <dbReference type="EMBL" id="TFY70631.1"/>
    </source>
</evidence>
<sequence>MHVVDNDEACAVPEPGSLEHRSPWQEKTRAPAWTDILFVCSYWRSYAYDFPFLWTRIEPSSDRWMEDCIRISRDLPLRVKIAEAAMEDLGGLALLVVYLTSKHMHRMRELSIVPSWEFGDAQLLLRFCSDVAAPELEVLTLDQEDTLIIPGRYEDHLAKIFKGDAPKLRKLCARAPSLQFRMQATIFCALTHLDISYHYLWRAERMEDLIMCIETWVQLRTLILKWSLPRDLDFMARPESFPPWRTIPMPYLQQLNITDTVTYADYFMSHIILPPLVTLTLDCGSDLAHTNDPQRAIAAFGSILRRIPIETTSRIARVHWNCQANDFSLRGFVGGPATEYTNDSEDFPSDFTLHMWTLQPHNYADTGLTEVIWNSLYLPNLDGLWLTLYDGLFRESWASILGPMKELRAVKVDGPYEHRMDELFFALSFHEIQNEKRPILPRLQSLYLKQPFLSAVTWEYLLDMLRTRWSCCAPELNLLVRTNKASSAHIEGSLGYELENFTYRFELAEYLEDPLLRSSP</sequence>